<evidence type="ECO:0000313" key="4">
    <source>
        <dbReference type="Proteomes" id="UP001235939"/>
    </source>
</evidence>
<dbReference type="InterPro" id="IPR038717">
    <property type="entry name" value="Tc1-like_DDE_dom"/>
</dbReference>
<dbReference type="InterPro" id="IPR002492">
    <property type="entry name" value="Transposase_Tc1-like"/>
</dbReference>
<dbReference type="Pfam" id="PF13358">
    <property type="entry name" value="DDE_3"/>
    <property type="match status" value="1"/>
</dbReference>
<dbReference type="InterPro" id="IPR036397">
    <property type="entry name" value="RNaseH_sf"/>
</dbReference>
<evidence type="ECO:0000313" key="3">
    <source>
        <dbReference type="EMBL" id="UYV63441.1"/>
    </source>
</evidence>
<dbReference type="InterPro" id="IPR052338">
    <property type="entry name" value="Transposase_5"/>
</dbReference>
<dbReference type="PANTHER" id="PTHR23022:SF135">
    <property type="entry name" value="SI:DKEY-77F5.3"/>
    <property type="match status" value="1"/>
</dbReference>
<name>A0ABY6K3L5_9ARAC</name>
<dbReference type="Gene3D" id="3.30.420.10">
    <property type="entry name" value="Ribonuclease H-like superfamily/Ribonuclease H"/>
    <property type="match status" value="2"/>
</dbReference>
<feature type="domain" description="Tc1-like transposase DDE" evidence="2">
    <location>
        <begin position="120"/>
        <end position="178"/>
    </location>
</feature>
<evidence type="ECO:0000259" key="1">
    <source>
        <dbReference type="Pfam" id="PF01498"/>
    </source>
</evidence>
<protein>
    <recommendedName>
        <fullName evidence="5">Transposase Tc1-like domain-containing protein</fullName>
    </recommendedName>
</protein>
<feature type="domain" description="Transposase Tc1-like" evidence="1">
    <location>
        <begin position="216"/>
        <end position="286"/>
    </location>
</feature>
<reference evidence="3 4" key="1">
    <citation type="submission" date="2022-01" db="EMBL/GenBank/DDBJ databases">
        <title>A chromosomal length assembly of Cordylochernes scorpioides.</title>
        <authorList>
            <person name="Zeh D."/>
            <person name="Zeh J."/>
        </authorList>
    </citation>
    <scope>NUCLEOTIDE SEQUENCE [LARGE SCALE GENOMIC DNA]</scope>
    <source>
        <strain evidence="3">IN4F17</strain>
        <tissue evidence="3">Whole Body</tissue>
    </source>
</reference>
<gene>
    <name evidence="3" type="ORF">LAZ67_2004086</name>
</gene>
<sequence>MSSQKCKLESITIQKKEICQLARMSKNEIGECFSLPRTTVRDILTQAEKWENYTDEATNHCSTVLQLYWNMVERDPYRSQVWAGIFLGGRTALHIFRQGTLTGQRYRDEILAAYVMPQALEMGENFLLMYDNARPHRAGVVNTFLQNHAIARMNWPARSPDLNPIEHVWDNQRRRISSLQSPPRNTLELETALTQEGTTDRRVRSHPPQCTTSRADRQIVRMAVTDRSVTSRTVAQHIQSVTHHPVSARTIRRRLQQSGLSVRRPLLRLPLTQNHRRLRRQWCDERRMWTAEWNEIVFTDESRFCLQHHDGRIRVCRHLEERMLNSCVMHRHTGPAPGIMA</sequence>
<proteinExistence type="predicted"/>
<evidence type="ECO:0000259" key="2">
    <source>
        <dbReference type="Pfam" id="PF13358"/>
    </source>
</evidence>
<dbReference type="PANTHER" id="PTHR23022">
    <property type="entry name" value="TRANSPOSABLE ELEMENT-RELATED"/>
    <property type="match status" value="1"/>
</dbReference>
<evidence type="ECO:0008006" key="5">
    <source>
        <dbReference type="Google" id="ProtNLM"/>
    </source>
</evidence>
<organism evidence="3 4">
    <name type="scientific">Cordylochernes scorpioides</name>
    <dbReference type="NCBI Taxonomy" id="51811"/>
    <lineage>
        <taxon>Eukaryota</taxon>
        <taxon>Metazoa</taxon>
        <taxon>Ecdysozoa</taxon>
        <taxon>Arthropoda</taxon>
        <taxon>Chelicerata</taxon>
        <taxon>Arachnida</taxon>
        <taxon>Pseudoscorpiones</taxon>
        <taxon>Cheliferoidea</taxon>
        <taxon>Chernetidae</taxon>
        <taxon>Cordylochernes</taxon>
    </lineage>
</organism>
<keyword evidence="4" id="KW-1185">Reference proteome</keyword>
<dbReference type="EMBL" id="CP092864">
    <property type="protein sequence ID" value="UYV63441.1"/>
    <property type="molecule type" value="Genomic_DNA"/>
</dbReference>
<dbReference type="Proteomes" id="UP001235939">
    <property type="component" value="Chromosome 02"/>
</dbReference>
<dbReference type="Pfam" id="PF01498">
    <property type="entry name" value="HTH_Tnp_Tc3_2"/>
    <property type="match status" value="1"/>
</dbReference>
<accession>A0ABY6K3L5</accession>